<keyword evidence="1" id="KW-0812">Transmembrane</keyword>
<dbReference type="RefSeq" id="XP_033457740.1">
    <property type="nucleotide sequence ID" value="XM_033607098.1"/>
</dbReference>
<reference evidence="3" key="3">
    <citation type="submission" date="2025-08" db="UniProtKB">
        <authorList>
            <consortium name="RefSeq"/>
        </authorList>
    </citation>
    <scope>IDENTIFICATION</scope>
    <source>
        <strain evidence="3">CBS 342.82</strain>
    </source>
</reference>
<dbReference type="AlphaFoldDB" id="A0A6J3LZM1"/>
<evidence type="ECO:0000313" key="2">
    <source>
        <dbReference type="Proteomes" id="UP000504637"/>
    </source>
</evidence>
<protein>
    <submittedName>
        <fullName evidence="3">Uncharacterized protein</fullName>
    </submittedName>
</protein>
<keyword evidence="2" id="KW-1185">Reference proteome</keyword>
<evidence type="ECO:0000313" key="3">
    <source>
        <dbReference type="RefSeq" id="XP_033457740.1"/>
    </source>
</evidence>
<keyword evidence="1" id="KW-1133">Transmembrane helix</keyword>
<dbReference type="Proteomes" id="UP000504637">
    <property type="component" value="Unplaced"/>
</dbReference>
<feature type="transmembrane region" description="Helical" evidence="1">
    <location>
        <begin position="48"/>
        <end position="70"/>
    </location>
</feature>
<evidence type="ECO:0000256" key="1">
    <source>
        <dbReference type="SAM" id="Phobius"/>
    </source>
</evidence>
<name>A0A6J3LZM1_9PEZI</name>
<keyword evidence="1" id="KW-0472">Membrane</keyword>
<sequence>MSYRFLLIRRGQYLILKRTRALFALELLTVAAPSTARCHDCSLHQQAVMMPSYWILAMSAYILVHVINGLSRRMARGSRQTVFALVRTFLRIAANDH</sequence>
<reference evidence="3" key="2">
    <citation type="submission" date="2020-04" db="EMBL/GenBank/DDBJ databases">
        <authorList>
            <consortium name="NCBI Genome Project"/>
        </authorList>
    </citation>
    <scope>NUCLEOTIDE SEQUENCE</scope>
    <source>
        <strain evidence="3">CBS 342.82</strain>
    </source>
</reference>
<accession>A0A6J3LZM1</accession>
<dbReference type="GeneID" id="54364898"/>
<organism evidence="3">
    <name type="scientific">Dissoconium aciculare CBS 342.82</name>
    <dbReference type="NCBI Taxonomy" id="1314786"/>
    <lineage>
        <taxon>Eukaryota</taxon>
        <taxon>Fungi</taxon>
        <taxon>Dikarya</taxon>
        <taxon>Ascomycota</taxon>
        <taxon>Pezizomycotina</taxon>
        <taxon>Dothideomycetes</taxon>
        <taxon>Dothideomycetidae</taxon>
        <taxon>Mycosphaerellales</taxon>
        <taxon>Dissoconiaceae</taxon>
        <taxon>Dissoconium</taxon>
    </lineage>
</organism>
<proteinExistence type="predicted"/>
<gene>
    <name evidence="3" type="ORF">K489DRAFT_40378</name>
</gene>
<reference evidence="3" key="1">
    <citation type="submission" date="2020-01" db="EMBL/GenBank/DDBJ databases">
        <authorList>
            <consortium name="DOE Joint Genome Institute"/>
            <person name="Haridas S."/>
            <person name="Albert R."/>
            <person name="Binder M."/>
            <person name="Bloem J."/>
            <person name="Labutti K."/>
            <person name="Salamov A."/>
            <person name="Andreopoulos B."/>
            <person name="Baker S.E."/>
            <person name="Barry K."/>
            <person name="Bills G."/>
            <person name="Bluhm B.H."/>
            <person name="Cannon C."/>
            <person name="Castanera R."/>
            <person name="Culley D.E."/>
            <person name="Daum C."/>
            <person name="Ezra D."/>
            <person name="Gonzalez J.B."/>
            <person name="Henrissat B."/>
            <person name="Kuo A."/>
            <person name="Liang C."/>
            <person name="Lipzen A."/>
            <person name="Lutzoni F."/>
            <person name="Magnuson J."/>
            <person name="Mondo S."/>
            <person name="Nolan M."/>
            <person name="Ohm R."/>
            <person name="Pangilinan J."/>
            <person name="Park H.-J."/>
            <person name="Ramirez L."/>
            <person name="Alfaro M."/>
            <person name="Sun H."/>
            <person name="Tritt A."/>
            <person name="Yoshinaga Y."/>
            <person name="Zwiers L.-H."/>
            <person name="Turgeon B.G."/>
            <person name="Goodwin S.B."/>
            <person name="Spatafora J.W."/>
            <person name="Crous P.W."/>
            <person name="Grigoriev I.V."/>
        </authorList>
    </citation>
    <scope>NUCLEOTIDE SEQUENCE</scope>
    <source>
        <strain evidence="3">CBS 342.82</strain>
    </source>
</reference>